<evidence type="ECO:0008006" key="3">
    <source>
        <dbReference type="Google" id="ProtNLM"/>
    </source>
</evidence>
<dbReference type="SUPFAM" id="SSF82171">
    <property type="entry name" value="DPP6 N-terminal domain-like"/>
    <property type="match status" value="1"/>
</dbReference>
<proteinExistence type="predicted"/>
<sequence>MRSRVAILVAVTVVAVVGMGGYAVAAWRSNRAAVESAPPVASTALDAVLAGPHLVFRSTLPGNEYGLVAAVPLDDPDGPRAFTDVACDRVDVAGPLASCLRTLAGIATRWEAELLDTDWQPVETWGLPGIPSRTRLSDDGTLVATTSFVTGHTYATVGFSTLTEIHRADGTSLGNVEDFALTVDGAPFTAADRNIWGVTFVDDDTFYATAASQSAGTTWLVEGSVEDRTLTSVRDGAECPSVSPDRTEVAYKKVVDTVAGQPVWALAVLDLATGTESLLPATRGVDDQAEWLDDDTLLYGLSRADQPGTTDVWTVDASPDATPTILIPGAWSPAVVR</sequence>
<dbReference type="Proteomes" id="UP001239626">
    <property type="component" value="Unassembled WGS sequence"/>
</dbReference>
<protein>
    <recommendedName>
        <fullName evidence="3">TolB-like translocation protein signal peptide</fullName>
    </recommendedName>
</protein>
<evidence type="ECO:0000313" key="2">
    <source>
        <dbReference type="Proteomes" id="UP001239626"/>
    </source>
</evidence>
<name>A0ABU0EA63_9CELL</name>
<dbReference type="Gene3D" id="2.120.10.30">
    <property type="entry name" value="TolB, C-terminal domain"/>
    <property type="match status" value="1"/>
</dbReference>
<organism evidence="1 2">
    <name type="scientific">Cellulomonas humilata</name>
    <dbReference type="NCBI Taxonomy" id="144055"/>
    <lineage>
        <taxon>Bacteria</taxon>
        <taxon>Bacillati</taxon>
        <taxon>Actinomycetota</taxon>
        <taxon>Actinomycetes</taxon>
        <taxon>Micrococcales</taxon>
        <taxon>Cellulomonadaceae</taxon>
        <taxon>Cellulomonas</taxon>
    </lineage>
</organism>
<keyword evidence="2" id="KW-1185">Reference proteome</keyword>
<accession>A0ABU0EA63</accession>
<gene>
    <name evidence="1" type="ORF">J2X26_000262</name>
</gene>
<comment type="caution">
    <text evidence="1">The sequence shown here is derived from an EMBL/GenBank/DDBJ whole genome shotgun (WGS) entry which is preliminary data.</text>
</comment>
<evidence type="ECO:0000313" key="1">
    <source>
        <dbReference type="EMBL" id="MDQ0371965.1"/>
    </source>
</evidence>
<dbReference type="EMBL" id="JAUSVB010000001">
    <property type="protein sequence ID" value="MDQ0371965.1"/>
    <property type="molecule type" value="Genomic_DNA"/>
</dbReference>
<dbReference type="InterPro" id="IPR011042">
    <property type="entry name" value="6-blade_b-propeller_TolB-like"/>
</dbReference>
<reference evidence="1 2" key="1">
    <citation type="submission" date="2023-07" db="EMBL/GenBank/DDBJ databases">
        <title>Sorghum-associated microbial communities from plants grown in Nebraska, USA.</title>
        <authorList>
            <person name="Schachtman D."/>
        </authorList>
    </citation>
    <scope>NUCLEOTIDE SEQUENCE [LARGE SCALE GENOMIC DNA]</scope>
    <source>
        <strain evidence="1 2">BE332</strain>
    </source>
</reference>
<dbReference type="RefSeq" id="WP_307489148.1">
    <property type="nucleotide sequence ID" value="NZ_JAUSVB010000001.1"/>
</dbReference>